<name>A0ABC8TV42_9AQUA</name>
<keyword evidence="2" id="KW-1185">Reference proteome</keyword>
<dbReference type="EMBL" id="CAUOFW020005835">
    <property type="protein sequence ID" value="CAK9171706.1"/>
    <property type="molecule type" value="Genomic_DNA"/>
</dbReference>
<protein>
    <submittedName>
        <fullName evidence="1">Uncharacterized protein</fullName>
    </submittedName>
</protein>
<reference evidence="1 2" key="1">
    <citation type="submission" date="2024-02" db="EMBL/GenBank/DDBJ databases">
        <authorList>
            <person name="Vignale AGUSTIN F."/>
            <person name="Sosa J E."/>
            <person name="Modenutti C."/>
        </authorList>
    </citation>
    <scope>NUCLEOTIDE SEQUENCE [LARGE SCALE GENOMIC DNA]</scope>
</reference>
<proteinExistence type="predicted"/>
<evidence type="ECO:0000313" key="1">
    <source>
        <dbReference type="EMBL" id="CAK9171706.1"/>
    </source>
</evidence>
<dbReference type="Proteomes" id="UP001642360">
    <property type="component" value="Unassembled WGS sequence"/>
</dbReference>
<accession>A0ABC8TV42</accession>
<evidence type="ECO:0000313" key="2">
    <source>
        <dbReference type="Proteomes" id="UP001642360"/>
    </source>
</evidence>
<dbReference type="AlphaFoldDB" id="A0ABC8TV42"/>
<comment type="caution">
    <text evidence="1">The sequence shown here is derived from an EMBL/GenBank/DDBJ whole genome shotgun (WGS) entry which is preliminary data.</text>
</comment>
<organism evidence="1 2">
    <name type="scientific">Ilex paraguariensis</name>
    <name type="common">yerba mate</name>
    <dbReference type="NCBI Taxonomy" id="185542"/>
    <lineage>
        <taxon>Eukaryota</taxon>
        <taxon>Viridiplantae</taxon>
        <taxon>Streptophyta</taxon>
        <taxon>Embryophyta</taxon>
        <taxon>Tracheophyta</taxon>
        <taxon>Spermatophyta</taxon>
        <taxon>Magnoliopsida</taxon>
        <taxon>eudicotyledons</taxon>
        <taxon>Gunneridae</taxon>
        <taxon>Pentapetalae</taxon>
        <taxon>asterids</taxon>
        <taxon>campanulids</taxon>
        <taxon>Aquifoliales</taxon>
        <taxon>Aquifoliaceae</taxon>
        <taxon>Ilex</taxon>
    </lineage>
</organism>
<sequence length="111" mass="12780">MTYQPTCDWYGRRHLGGGLVISHHEQSLELFSPFFIKKGWTMRVKCDVPARLNCQIVLTGKALLKNLDSQAFSKDNLSHINLVTSHQNQNVNTRKWCKIAENCFETGKERT</sequence>
<gene>
    <name evidence="1" type="ORF">ILEXP_LOCUS41304</name>
</gene>